<dbReference type="GO" id="GO:0000139">
    <property type="term" value="C:Golgi membrane"/>
    <property type="evidence" value="ECO:0007669"/>
    <property type="project" value="TreeGrafter"/>
</dbReference>
<evidence type="ECO:0000256" key="3">
    <source>
        <dbReference type="ARBA" id="ARBA00022692"/>
    </source>
</evidence>
<gene>
    <name evidence="8" type="ORF">TrLO_g8375</name>
</gene>
<comment type="similarity">
    <text evidence="2 6">Belongs to the RER1 family.</text>
</comment>
<keyword evidence="3 7" id="KW-0812">Transmembrane</keyword>
<feature type="transmembrane region" description="Helical" evidence="7">
    <location>
        <begin position="122"/>
        <end position="139"/>
    </location>
</feature>
<protein>
    <recommendedName>
        <fullName evidence="6">Protein RER1</fullName>
    </recommendedName>
</protein>
<comment type="function">
    <text evidence="6">Involved in the retrieval of endoplasmic reticulum membrane proteins from the early Golgi compartment.</text>
</comment>
<feature type="transmembrane region" description="Helical" evidence="7">
    <location>
        <begin position="20"/>
        <end position="49"/>
    </location>
</feature>
<evidence type="ECO:0000256" key="7">
    <source>
        <dbReference type="SAM" id="Phobius"/>
    </source>
</evidence>
<dbReference type="PANTHER" id="PTHR10743">
    <property type="entry name" value="PROTEIN RER1"/>
    <property type="match status" value="1"/>
</dbReference>
<sequence length="180" mass="20674">MTQYLLDKSTIHILPRWLGFGFMLFLFSLRIYLIQGFFIIAYGLGIYLLNNFIAFLTPLDLPSDLPGGLGGEDDGLSLPTSGSSEYRPFARRLPEFKFWLTSFKGVLTAIVLTFFSLFDVPVFWPILLLYFITLFFFTMKRQIMHMVKHRYVPISWGKTKSKGAGVEKYGGGMKGQRRND</sequence>
<dbReference type="GO" id="GO:0006890">
    <property type="term" value="P:retrograde vesicle-mediated transport, Golgi to endoplasmic reticulum"/>
    <property type="evidence" value="ECO:0007669"/>
    <property type="project" value="TreeGrafter"/>
</dbReference>
<evidence type="ECO:0000256" key="4">
    <source>
        <dbReference type="ARBA" id="ARBA00022989"/>
    </source>
</evidence>
<organism evidence="8 9">
    <name type="scientific">Triparma laevis f. longispina</name>
    <dbReference type="NCBI Taxonomy" id="1714387"/>
    <lineage>
        <taxon>Eukaryota</taxon>
        <taxon>Sar</taxon>
        <taxon>Stramenopiles</taxon>
        <taxon>Ochrophyta</taxon>
        <taxon>Bolidophyceae</taxon>
        <taxon>Parmales</taxon>
        <taxon>Triparmaceae</taxon>
        <taxon>Triparma</taxon>
    </lineage>
</organism>
<evidence type="ECO:0000256" key="6">
    <source>
        <dbReference type="PIRNR" id="PIRNR016013"/>
    </source>
</evidence>
<dbReference type="OrthoDB" id="448250at2759"/>
<evidence type="ECO:0000256" key="2">
    <source>
        <dbReference type="ARBA" id="ARBA00006070"/>
    </source>
</evidence>
<reference evidence="9" key="1">
    <citation type="journal article" date="2023" name="Commun. Biol.">
        <title>Genome analysis of Parmales, the sister group of diatoms, reveals the evolutionary specialization of diatoms from phago-mixotrophs to photoautotrophs.</title>
        <authorList>
            <person name="Ban H."/>
            <person name="Sato S."/>
            <person name="Yoshikawa S."/>
            <person name="Yamada K."/>
            <person name="Nakamura Y."/>
            <person name="Ichinomiya M."/>
            <person name="Sato N."/>
            <person name="Blanc-Mathieu R."/>
            <person name="Endo H."/>
            <person name="Kuwata A."/>
            <person name="Ogata H."/>
        </authorList>
    </citation>
    <scope>NUCLEOTIDE SEQUENCE [LARGE SCALE GENOMIC DNA]</scope>
    <source>
        <strain evidence="9">NIES 3700</strain>
    </source>
</reference>
<dbReference type="PIRSF" id="PIRSF016013">
    <property type="entry name" value="AtER_Rer1p"/>
    <property type="match status" value="1"/>
</dbReference>
<dbReference type="AlphaFoldDB" id="A0A9W7BYM1"/>
<name>A0A9W7BYM1_9STRA</name>
<keyword evidence="9" id="KW-1185">Reference proteome</keyword>
<evidence type="ECO:0000313" key="9">
    <source>
        <dbReference type="Proteomes" id="UP001165122"/>
    </source>
</evidence>
<accession>A0A9W7BYM1</accession>
<keyword evidence="4 7" id="KW-1133">Transmembrane helix</keyword>
<dbReference type="PANTHER" id="PTHR10743:SF0">
    <property type="entry name" value="PROTEIN RER1"/>
    <property type="match status" value="1"/>
</dbReference>
<evidence type="ECO:0000313" key="8">
    <source>
        <dbReference type="EMBL" id="GMH99284.1"/>
    </source>
</evidence>
<dbReference type="EMBL" id="BRXW01000008">
    <property type="protein sequence ID" value="GMH99284.1"/>
    <property type="molecule type" value="Genomic_DNA"/>
</dbReference>
<feature type="transmembrane region" description="Helical" evidence="7">
    <location>
        <begin position="96"/>
        <end position="116"/>
    </location>
</feature>
<dbReference type="Pfam" id="PF03248">
    <property type="entry name" value="Rer1"/>
    <property type="match status" value="1"/>
</dbReference>
<evidence type="ECO:0000256" key="5">
    <source>
        <dbReference type="ARBA" id="ARBA00023136"/>
    </source>
</evidence>
<dbReference type="GO" id="GO:0005783">
    <property type="term" value="C:endoplasmic reticulum"/>
    <property type="evidence" value="ECO:0007669"/>
    <property type="project" value="GOC"/>
</dbReference>
<keyword evidence="5 6" id="KW-0472">Membrane</keyword>
<dbReference type="Proteomes" id="UP001165122">
    <property type="component" value="Unassembled WGS sequence"/>
</dbReference>
<proteinExistence type="inferred from homology"/>
<comment type="subcellular location">
    <subcellularLocation>
        <location evidence="1">Membrane</location>
        <topology evidence="1">Multi-pass membrane protein</topology>
    </subcellularLocation>
</comment>
<evidence type="ECO:0000256" key="1">
    <source>
        <dbReference type="ARBA" id="ARBA00004141"/>
    </source>
</evidence>
<dbReference type="InterPro" id="IPR004932">
    <property type="entry name" value="Rer1"/>
</dbReference>
<dbReference type="GO" id="GO:0006621">
    <property type="term" value="P:protein retention in ER lumen"/>
    <property type="evidence" value="ECO:0007669"/>
    <property type="project" value="TreeGrafter"/>
</dbReference>
<comment type="caution">
    <text evidence="8">The sequence shown here is derived from an EMBL/GenBank/DDBJ whole genome shotgun (WGS) entry which is preliminary data.</text>
</comment>